<name>A0ABV4U6W0_9BACT</name>
<dbReference type="InterPro" id="IPR003790">
    <property type="entry name" value="GHL10"/>
</dbReference>
<keyword evidence="1" id="KW-0732">Signal</keyword>
<accession>A0ABV4U6W0</accession>
<proteinExistence type="predicted"/>
<feature type="signal peptide" evidence="1">
    <location>
        <begin position="1"/>
        <end position="36"/>
    </location>
</feature>
<sequence length="626" mass="70956">MSDKTRNHHNIRRLVWTASILFAMMLTGTAPTPVHAEDWRPVLLPASINQDRTVHMVGGHIQPVFLMFQASDAVRQQAEEHKVEVYVSLPIEVKLLDHAGQFHEYDQPSHEQQGERVVHRLPLRVSNHLLAGHPGANFISEWTSQALYLDIPEQLPAEQRFIEIELRVDGTAVQQRWPMVLHAFDQPGIQNRLTRIGMWSYGYTRAGEASGPGLAAFLQQAGIGHTQLASEAMHSALVERNIINGGDVHHDHFFSSQYPDVTATGAVFAGGFACPVSAVEHYHPADLPGVSVMAEAARRFDGIATVDYEPEARFGFSDHSIERFKQDMDVSDEAFDRLRAYIAEHGLRTYITEDSEIAELYKRWVDWRTKQVARYVRHMAEGFKELKPDGRFELTPNPGYDDTGLATLGYGYNAVEMARYVDAIQPQIYVGYGGAGAKLAMQYVRNWRQNMKEQNAEAELHPILLVRYAGASVFNNPNRLHQQIIGAIAEGADGILLYYPDQMDAPYWIKLSKTTRTLDRVEQFYHEGERVDEEFPPQNMLEGTASVSRWPAHKLVVENPEWHMTAHRLNDRVLLTLFNLHEANDVIFSVQTPDNWHVTETMEADETGDDWLVAPQSIGFVVLEYQ</sequence>
<evidence type="ECO:0000313" key="3">
    <source>
        <dbReference type="EMBL" id="MFA9479323.1"/>
    </source>
</evidence>
<feature type="chain" id="PRO_5045218822" evidence="1">
    <location>
        <begin position="37"/>
        <end position="626"/>
    </location>
</feature>
<dbReference type="Pfam" id="PF02638">
    <property type="entry name" value="GHL10"/>
    <property type="match status" value="1"/>
</dbReference>
<gene>
    <name evidence="3" type="ORF">ACERK3_13610</name>
</gene>
<evidence type="ECO:0000256" key="1">
    <source>
        <dbReference type="SAM" id="SignalP"/>
    </source>
</evidence>
<comment type="caution">
    <text evidence="3">The sequence shown here is derived from an EMBL/GenBank/DDBJ whole genome shotgun (WGS) entry which is preliminary data.</text>
</comment>
<keyword evidence="4" id="KW-1185">Reference proteome</keyword>
<evidence type="ECO:0000313" key="4">
    <source>
        <dbReference type="Proteomes" id="UP001575105"/>
    </source>
</evidence>
<protein>
    <submittedName>
        <fullName evidence="3">Family 10 glycosylhydrolase</fullName>
    </submittedName>
</protein>
<dbReference type="RefSeq" id="WP_425346250.1">
    <property type="nucleotide sequence ID" value="NZ_JBGUBD010000008.1"/>
</dbReference>
<evidence type="ECO:0000259" key="2">
    <source>
        <dbReference type="Pfam" id="PF02638"/>
    </source>
</evidence>
<reference evidence="3 4" key="1">
    <citation type="submission" date="2024-08" db="EMBL/GenBank/DDBJ databases">
        <title>Whole-genome sequencing of halo(alkali)philic microorganisms from hypersaline lakes.</title>
        <authorList>
            <person name="Sorokin D.Y."/>
            <person name="Merkel A.Y."/>
            <person name="Messina E."/>
            <person name="Yakimov M."/>
        </authorList>
    </citation>
    <scope>NUCLEOTIDE SEQUENCE [LARGE SCALE GENOMIC DNA]</scope>
    <source>
        <strain evidence="3 4">AB-hyl4</strain>
    </source>
</reference>
<dbReference type="Proteomes" id="UP001575105">
    <property type="component" value="Unassembled WGS sequence"/>
</dbReference>
<organism evidence="3 4">
    <name type="scientific">Natronomicrosphaera hydrolytica</name>
    <dbReference type="NCBI Taxonomy" id="3242702"/>
    <lineage>
        <taxon>Bacteria</taxon>
        <taxon>Pseudomonadati</taxon>
        <taxon>Planctomycetota</taxon>
        <taxon>Phycisphaerae</taxon>
        <taxon>Phycisphaerales</taxon>
        <taxon>Phycisphaeraceae</taxon>
        <taxon>Natronomicrosphaera</taxon>
    </lineage>
</organism>
<feature type="domain" description="Glycosyl hydrolase-like 10" evidence="2">
    <location>
        <begin position="292"/>
        <end position="438"/>
    </location>
</feature>
<dbReference type="Gene3D" id="3.20.20.80">
    <property type="entry name" value="Glycosidases"/>
    <property type="match status" value="1"/>
</dbReference>
<dbReference type="EMBL" id="JBGUBD010000008">
    <property type="protein sequence ID" value="MFA9479323.1"/>
    <property type="molecule type" value="Genomic_DNA"/>
</dbReference>